<keyword evidence="3" id="KW-0276">Fatty acid metabolism</keyword>
<comment type="similarity">
    <text evidence="1">Belongs to the ATP-dependent AMP-binding enzyme family.</text>
</comment>
<evidence type="ECO:0000256" key="3">
    <source>
        <dbReference type="ARBA" id="ARBA00022832"/>
    </source>
</evidence>
<dbReference type="STRING" id="455432.AWN90_30360"/>
<evidence type="ECO:0000256" key="1">
    <source>
        <dbReference type="ARBA" id="ARBA00006432"/>
    </source>
</evidence>
<dbReference type="EMBL" id="LWGR01000007">
    <property type="protein sequence ID" value="KZM73031.1"/>
    <property type="molecule type" value="Genomic_DNA"/>
</dbReference>
<accession>A0A164M4J9</accession>
<dbReference type="PANTHER" id="PTHR43272">
    <property type="entry name" value="LONG-CHAIN-FATTY-ACID--COA LIGASE"/>
    <property type="match status" value="1"/>
</dbReference>
<dbReference type="AlphaFoldDB" id="A0A164M4J9"/>
<dbReference type="InterPro" id="IPR020845">
    <property type="entry name" value="AMP-binding_CS"/>
</dbReference>
<evidence type="ECO:0000256" key="2">
    <source>
        <dbReference type="ARBA" id="ARBA00022598"/>
    </source>
</evidence>
<organism evidence="7 8">
    <name type="scientific">Nocardia terpenica</name>
    <dbReference type="NCBI Taxonomy" id="455432"/>
    <lineage>
        <taxon>Bacteria</taxon>
        <taxon>Bacillati</taxon>
        <taxon>Actinomycetota</taxon>
        <taxon>Actinomycetes</taxon>
        <taxon>Mycobacteriales</taxon>
        <taxon>Nocardiaceae</taxon>
        <taxon>Nocardia</taxon>
    </lineage>
</organism>
<dbReference type="PROSITE" id="PS00455">
    <property type="entry name" value="AMP_BINDING"/>
    <property type="match status" value="1"/>
</dbReference>
<dbReference type="InterPro" id="IPR042099">
    <property type="entry name" value="ANL_N_sf"/>
</dbReference>
<dbReference type="CDD" id="cd05907">
    <property type="entry name" value="VL_LC_FACS_like"/>
    <property type="match status" value="1"/>
</dbReference>
<evidence type="ECO:0000259" key="6">
    <source>
        <dbReference type="Pfam" id="PF00501"/>
    </source>
</evidence>
<gene>
    <name evidence="7" type="ORF">AWN90_30360</name>
</gene>
<dbReference type="SUPFAM" id="SSF56801">
    <property type="entry name" value="Acetyl-CoA synthetase-like"/>
    <property type="match status" value="1"/>
</dbReference>
<dbReference type="Proteomes" id="UP000076512">
    <property type="component" value="Unassembled WGS sequence"/>
</dbReference>
<dbReference type="Pfam" id="PF00501">
    <property type="entry name" value="AMP-binding"/>
    <property type="match status" value="1"/>
</dbReference>
<dbReference type="RefSeq" id="WP_067589569.1">
    <property type="nucleotide sequence ID" value="NZ_JABMCZ010000004.1"/>
</dbReference>
<proteinExistence type="inferred from homology"/>
<evidence type="ECO:0000256" key="5">
    <source>
        <dbReference type="ARBA" id="ARBA00032875"/>
    </source>
</evidence>
<name>A0A164M4J9_9NOCA</name>
<keyword evidence="2" id="KW-0436">Ligase</keyword>
<evidence type="ECO:0000313" key="7">
    <source>
        <dbReference type="EMBL" id="KZM73031.1"/>
    </source>
</evidence>
<dbReference type="GO" id="GO:0004467">
    <property type="term" value="F:long-chain fatty acid-CoA ligase activity"/>
    <property type="evidence" value="ECO:0007669"/>
    <property type="project" value="TreeGrafter"/>
</dbReference>
<keyword evidence="4" id="KW-0443">Lipid metabolism</keyword>
<dbReference type="PANTHER" id="PTHR43272:SF32">
    <property type="entry name" value="AMP-DEPENDENT SYNTHETASE_LIGASE DOMAIN-CONTAINING PROTEIN"/>
    <property type="match status" value="1"/>
</dbReference>
<feature type="domain" description="AMP-dependent synthetase/ligase" evidence="6">
    <location>
        <begin position="20"/>
        <end position="428"/>
    </location>
</feature>
<dbReference type="Gene3D" id="3.40.50.12780">
    <property type="entry name" value="N-terminal domain of ligase-like"/>
    <property type="match status" value="1"/>
</dbReference>
<comment type="caution">
    <text evidence="7">The sequence shown here is derived from an EMBL/GenBank/DDBJ whole genome shotgun (WGS) entry which is preliminary data.</text>
</comment>
<sequence length="603" mass="64350">MSSSVVAADRARPRTLCEAFQADVVRHPDAVALRTRDDTVRITWRQYASRVRAIATGLASLGVGRGDTVALMLTNRPEFHLCDTAVLHTGATPFSVYNTNPVATLAYQFGNAGCAVVICENRFAPQVLAAAGEAAAQGHRIEHVICVDAAPEGTVALADVEARPAPGFDFDSAWRAVDPEDLLTIVYTSGTTGPPKGVELTHTNFLENVRIAEEFGGGGPDDRVVSYLPDAHAANRWLAHYLCLVEGGQITTVPELAQVVDALAEVHPTIFLGVPRIWVKVKAALEERFAAEPNPVRRRLIGWAIGVGRARARAVSDGRSPGVLGELGFRVADRLVLRTIRARIGLDRARIAVTGSAPIPRDTHEFFLGLGLPLCEGYGMTECTAGATLTRPRRIKLGTVGTPLPGAEISIAPDGEVLIRGRMVMRGYRNEPEKTAEAIDADGWLHTGDIGELDAEGYLRIVDRKKELIINAAGKNMSPTNIENTVTESTPLAGIVAVIGDGRPYNTALICLDPDLAAAFAERNALADTSIAALAAEPRVRAAIEQGVAAANAKLSRVEQIKKFAVLPEVWAPGGECLTATGKLRRKPIAAAYADTIESLYAT</sequence>
<keyword evidence="8" id="KW-1185">Reference proteome</keyword>
<dbReference type="InterPro" id="IPR000873">
    <property type="entry name" value="AMP-dep_synth/lig_dom"/>
</dbReference>
<dbReference type="GO" id="GO:0016020">
    <property type="term" value="C:membrane"/>
    <property type="evidence" value="ECO:0007669"/>
    <property type="project" value="TreeGrafter"/>
</dbReference>
<reference evidence="7 8" key="1">
    <citation type="submission" date="2016-04" db="EMBL/GenBank/DDBJ databases">
        <authorList>
            <person name="Evans L.H."/>
            <person name="Alamgir A."/>
            <person name="Owens N."/>
            <person name="Weber N.D."/>
            <person name="Virtaneva K."/>
            <person name="Barbian K."/>
            <person name="Babar A."/>
            <person name="Rosenke K."/>
        </authorList>
    </citation>
    <scope>NUCLEOTIDE SEQUENCE [LARGE SCALE GENOMIC DNA]</scope>
    <source>
        <strain evidence="7 8">IFM 0406</strain>
    </source>
</reference>
<evidence type="ECO:0000256" key="4">
    <source>
        <dbReference type="ARBA" id="ARBA00023098"/>
    </source>
</evidence>
<protein>
    <recommendedName>
        <fullName evidence="5">Acyl-CoA synthetase</fullName>
    </recommendedName>
</protein>
<evidence type="ECO:0000313" key="8">
    <source>
        <dbReference type="Proteomes" id="UP000076512"/>
    </source>
</evidence>
<dbReference type="OrthoDB" id="9803968at2"/>
<dbReference type="Pfam" id="PF23562">
    <property type="entry name" value="AMP-binding_C_3"/>
    <property type="match status" value="1"/>
</dbReference>